<dbReference type="AlphaFoldDB" id="A0A6G0TS36"/>
<keyword evidence="2" id="KW-1185">Reference proteome</keyword>
<accession>A0A6G0TS36</accession>
<evidence type="ECO:0000313" key="2">
    <source>
        <dbReference type="Proteomes" id="UP000475862"/>
    </source>
</evidence>
<protein>
    <submittedName>
        <fullName evidence="1">Uncharacterized protein</fullName>
    </submittedName>
</protein>
<dbReference type="EMBL" id="VYZN01000017">
    <property type="protein sequence ID" value="KAE9537824.1"/>
    <property type="molecule type" value="Genomic_DNA"/>
</dbReference>
<gene>
    <name evidence="1" type="ORF">AGLY_005796</name>
</gene>
<evidence type="ECO:0000313" key="1">
    <source>
        <dbReference type="EMBL" id="KAE9537824.1"/>
    </source>
</evidence>
<reference evidence="1 2" key="1">
    <citation type="submission" date="2019-08" db="EMBL/GenBank/DDBJ databases">
        <title>The genome of the soybean aphid Biotype 1, its phylome, world population structure and adaptation to the North American continent.</title>
        <authorList>
            <person name="Giordano R."/>
            <person name="Donthu R.K."/>
            <person name="Hernandez A.G."/>
            <person name="Wright C.L."/>
            <person name="Zimin A.V."/>
        </authorList>
    </citation>
    <scope>NUCLEOTIDE SEQUENCE [LARGE SCALE GENOMIC DNA]</scope>
    <source>
        <tissue evidence="1">Whole aphids</tissue>
    </source>
</reference>
<sequence length="188" mass="22331">MYSYNFSIIIRITYEELCIKFSNKSLSLRDLVNISNSNAHNIFFYYDVSSFLCSYLMEIYEKLLFELQPYNKNRFGRKLVLRKNFRYSLCHRKPLLKFKIEALFRLIQPYTDAKKHTSLYRINTIHSSLCSESKIQYNFYFMYFVFFPLCPALPESKDSPVLKKNIRYLEVSVRVASTPAGVLTPDII</sequence>
<dbReference type="Proteomes" id="UP000475862">
    <property type="component" value="Unassembled WGS sequence"/>
</dbReference>
<organism evidence="1 2">
    <name type="scientific">Aphis glycines</name>
    <name type="common">Soybean aphid</name>
    <dbReference type="NCBI Taxonomy" id="307491"/>
    <lineage>
        <taxon>Eukaryota</taxon>
        <taxon>Metazoa</taxon>
        <taxon>Ecdysozoa</taxon>
        <taxon>Arthropoda</taxon>
        <taxon>Hexapoda</taxon>
        <taxon>Insecta</taxon>
        <taxon>Pterygota</taxon>
        <taxon>Neoptera</taxon>
        <taxon>Paraneoptera</taxon>
        <taxon>Hemiptera</taxon>
        <taxon>Sternorrhyncha</taxon>
        <taxon>Aphidomorpha</taxon>
        <taxon>Aphidoidea</taxon>
        <taxon>Aphididae</taxon>
        <taxon>Aphidini</taxon>
        <taxon>Aphis</taxon>
        <taxon>Aphis</taxon>
    </lineage>
</organism>
<comment type="caution">
    <text evidence="1">The sequence shown here is derived from an EMBL/GenBank/DDBJ whole genome shotgun (WGS) entry which is preliminary data.</text>
</comment>
<proteinExistence type="predicted"/>
<name>A0A6G0TS36_APHGL</name>